<feature type="region of interest" description="Disordered" evidence="1">
    <location>
        <begin position="1"/>
        <end position="23"/>
    </location>
</feature>
<keyword evidence="2" id="KW-0472">Membrane</keyword>
<sequence length="144" mass="15932">MTETRATTQPGASMFPPGRYGRRREARRTRPWIVGALVAVLVIGGLGLSVRLYRMWGDPTYDAKVITYTEITDRQILVDFQVTVPEGGSAVCVLRARSRDGAEVAREEVRVDAPAGEKHPVVRHRLATSARPMIGEVMRCRAAD</sequence>
<evidence type="ECO:0000313" key="4">
    <source>
        <dbReference type="Proteomes" id="UP001582793"/>
    </source>
</evidence>
<name>A0ABV5CPH5_9ACTN</name>
<keyword evidence="2" id="KW-1133">Transmembrane helix</keyword>
<proteinExistence type="predicted"/>
<reference evidence="3 4" key="1">
    <citation type="submission" date="2024-04" db="EMBL/GenBank/DDBJ databases">
        <title>Polymorphospora sp. isolated from Baiyangdian Lake in Xiong'an New Area.</title>
        <authorList>
            <person name="Zhang X."/>
            <person name="Liu J."/>
        </authorList>
    </citation>
    <scope>NUCLEOTIDE SEQUENCE [LARGE SCALE GENOMIC DNA]</scope>
    <source>
        <strain evidence="3 4">2-325</strain>
    </source>
</reference>
<evidence type="ECO:0000256" key="2">
    <source>
        <dbReference type="SAM" id="Phobius"/>
    </source>
</evidence>
<keyword evidence="4" id="KW-1185">Reference proteome</keyword>
<dbReference type="EMBL" id="JBCGDC010000028">
    <property type="protein sequence ID" value="MFB6393905.1"/>
    <property type="molecule type" value="Genomic_DNA"/>
</dbReference>
<dbReference type="RefSeq" id="WP_375734233.1">
    <property type="nucleotide sequence ID" value="NZ_JBCGDC010000028.1"/>
</dbReference>
<feature type="compositionally biased region" description="Polar residues" evidence="1">
    <location>
        <begin position="1"/>
        <end position="11"/>
    </location>
</feature>
<feature type="transmembrane region" description="Helical" evidence="2">
    <location>
        <begin position="32"/>
        <end position="53"/>
    </location>
</feature>
<evidence type="ECO:0000256" key="1">
    <source>
        <dbReference type="SAM" id="MobiDB-lite"/>
    </source>
</evidence>
<protein>
    <submittedName>
        <fullName evidence="3">DUF4307 domain-containing protein</fullName>
    </submittedName>
</protein>
<comment type="caution">
    <text evidence="3">The sequence shown here is derived from an EMBL/GenBank/DDBJ whole genome shotgun (WGS) entry which is preliminary data.</text>
</comment>
<keyword evidence="2" id="KW-0812">Transmembrane</keyword>
<evidence type="ECO:0000313" key="3">
    <source>
        <dbReference type="EMBL" id="MFB6393905.1"/>
    </source>
</evidence>
<dbReference type="Pfam" id="PF14155">
    <property type="entry name" value="DUF4307"/>
    <property type="match status" value="1"/>
</dbReference>
<gene>
    <name evidence="3" type="ORF">AAFH96_12435</name>
</gene>
<dbReference type="InterPro" id="IPR025443">
    <property type="entry name" value="DUF4307"/>
</dbReference>
<dbReference type="Proteomes" id="UP001582793">
    <property type="component" value="Unassembled WGS sequence"/>
</dbReference>
<accession>A0ABV5CPH5</accession>
<organism evidence="3 4">
    <name type="scientific">Polymorphospora lycopeni</name>
    <dbReference type="NCBI Taxonomy" id="3140240"/>
    <lineage>
        <taxon>Bacteria</taxon>
        <taxon>Bacillati</taxon>
        <taxon>Actinomycetota</taxon>
        <taxon>Actinomycetes</taxon>
        <taxon>Micromonosporales</taxon>
        <taxon>Micromonosporaceae</taxon>
        <taxon>Polymorphospora</taxon>
    </lineage>
</organism>